<name>A0A841CWS6_PLAVE</name>
<dbReference type="RefSeq" id="WP_184939808.1">
    <property type="nucleotide sequence ID" value="NZ_BAAAWZ010000001.1"/>
</dbReference>
<dbReference type="AlphaFoldDB" id="A0A841CWS6"/>
<comment type="caution">
    <text evidence="1">The sequence shown here is derived from an EMBL/GenBank/DDBJ whole genome shotgun (WGS) entry which is preliminary data.</text>
</comment>
<proteinExistence type="predicted"/>
<dbReference type="EMBL" id="JACHJJ010000004">
    <property type="protein sequence ID" value="MBB5962371.1"/>
    <property type="molecule type" value="Genomic_DNA"/>
</dbReference>
<evidence type="ECO:0000313" key="1">
    <source>
        <dbReference type="EMBL" id="MBB5962371.1"/>
    </source>
</evidence>
<sequence>MIRKLEELGDRLLGLALPKFSASAAEYCYWGSCGCGGVRKWRAYTCCLNGRCGTQCKYYYDCG</sequence>
<keyword evidence="2" id="KW-1185">Reference proteome</keyword>
<protein>
    <submittedName>
        <fullName evidence="1">Uncharacterized protein</fullName>
    </submittedName>
</protein>
<dbReference type="Proteomes" id="UP000562352">
    <property type="component" value="Unassembled WGS sequence"/>
</dbReference>
<accession>A0A841CWS6</accession>
<gene>
    <name evidence="1" type="ORF">FHS22_001632</name>
</gene>
<organism evidence="1 2">
    <name type="scientific">Planomonospora venezuelensis</name>
    <dbReference type="NCBI Taxonomy" id="1999"/>
    <lineage>
        <taxon>Bacteria</taxon>
        <taxon>Bacillati</taxon>
        <taxon>Actinomycetota</taxon>
        <taxon>Actinomycetes</taxon>
        <taxon>Streptosporangiales</taxon>
        <taxon>Streptosporangiaceae</taxon>
        <taxon>Planomonospora</taxon>
    </lineage>
</organism>
<evidence type="ECO:0000313" key="2">
    <source>
        <dbReference type="Proteomes" id="UP000562352"/>
    </source>
</evidence>
<reference evidence="1 2" key="1">
    <citation type="submission" date="2020-08" db="EMBL/GenBank/DDBJ databases">
        <title>Genomic Encyclopedia of Type Strains, Phase III (KMG-III): the genomes of soil and plant-associated and newly described type strains.</title>
        <authorList>
            <person name="Whitman W."/>
        </authorList>
    </citation>
    <scope>NUCLEOTIDE SEQUENCE [LARGE SCALE GENOMIC DNA]</scope>
    <source>
        <strain evidence="1 2">CECT 3303</strain>
    </source>
</reference>